<evidence type="ECO:0000256" key="1">
    <source>
        <dbReference type="SAM" id="Coils"/>
    </source>
</evidence>
<feature type="domain" description="BZIP" evidence="3">
    <location>
        <begin position="31"/>
        <end position="44"/>
    </location>
</feature>
<dbReference type="AlphaFoldDB" id="A0A854QPC2"/>
<dbReference type="GO" id="GO:0003700">
    <property type="term" value="F:DNA-binding transcription factor activity"/>
    <property type="evidence" value="ECO:0007669"/>
    <property type="project" value="InterPro"/>
</dbReference>
<feature type="coiled-coil region" evidence="1">
    <location>
        <begin position="34"/>
        <end position="110"/>
    </location>
</feature>
<gene>
    <name evidence="4" type="ORF">C361_00746</name>
</gene>
<sequence length="332" mass="35839">MSPRTSLTSKVLATGVKSNEGDTVMDEYDGRTRNAKAQKRHREKQKARVKALEESVQVLTAQLEDARRQLGQLPFAGTSRFSLSAHSSELSQLQAENRYLREENADQRRQLYALRVSYGGPPDASATADLGASPPLRQGTSHSNRPRPLANPTLSTTNNDGASSESASSSLRSGTVDQYSRTPGEDSRTRVMSSSVRPLSAPSVSPYLSSSASFGDLRSHSLSHSGNISTAQPAGPAGSAPAGMTQIESRYPVRYESYPYPHNTPSHTLPRPQAAYGVGPLNYSRGSQGNDPIWGQEQPNPSFVGTALNYSSVNFENNPSVQTTGSWRQAQQ</sequence>
<comment type="caution">
    <text evidence="4">The sequence shown here is derived from an EMBL/GenBank/DDBJ whole genome shotgun (WGS) entry which is preliminary data.</text>
</comment>
<dbReference type="EMBL" id="AMKT01000010">
    <property type="protein sequence ID" value="OXG29091.1"/>
    <property type="molecule type" value="Genomic_DNA"/>
</dbReference>
<keyword evidence="1" id="KW-0175">Coiled coil</keyword>
<feature type="region of interest" description="Disordered" evidence="2">
    <location>
        <begin position="279"/>
        <end position="300"/>
    </location>
</feature>
<protein>
    <recommendedName>
        <fullName evidence="3">BZIP domain-containing protein</fullName>
    </recommendedName>
</protein>
<dbReference type="OrthoDB" id="3257643at2759"/>
<evidence type="ECO:0000256" key="2">
    <source>
        <dbReference type="SAM" id="MobiDB-lite"/>
    </source>
</evidence>
<accession>A0A854QPC2</accession>
<dbReference type="Proteomes" id="UP000199727">
    <property type="component" value="Unassembled WGS sequence"/>
</dbReference>
<evidence type="ECO:0000259" key="3">
    <source>
        <dbReference type="PROSITE" id="PS00036"/>
    </source>
</evidence>
<evidence type="ECO:0000313" key="5">
    <source>
        <dbReference type="Proteomes" id="UP000199727"/>
    </source>
</evidence>
<feature type="region of interest" description="Disordered" evidence="2">
    <location>
        <begin position="123"/>
        <end position="243"/>
    </location>
</feature>
<feature type="compositionally biased region" description="Low complexity" evidence="2">
    <location>
        <begin position="163"/>
        <end position="173"/>
    </location>
</feature>
<evidence type="ECO:0000313" key="4">
    <source>
        <dbReference type="EMBL" id="OXG29091.1"/>
    </source>
</evidence>
<feature type="compositionally biased region" description="Polar residues" evidence="2">
    <location>
        <begin position="152"/>
        <end position="162"/>
    </location>
</feature>
<dbReference type="InterPro" id="IPR004827">
    <property type="entry name" value="bZIP"/>
</dbReference>
<name>A0A854QPC2_CRYNE</name>
<reference evidence="4 5" key="1">
    <citation type="submission" date="2017-06" db="EMBL/GenBank/DDBJ databases">
        <title>Global population genomics of the pathogenic fungus Cryptococcus neoformans var. grubii.</title>
        <authorList>
            <person name="Cuomo C."/>
            <person name="Litvintseva A."/>
            <person name="Chen Y."/>
            <person name="Young S."/>
            <person name="Zeng Q."/>
            <person name="Chapman S."/>
            <person name="Gujja S."/>
            <person name="Saif S."/>
            <person name="Birren B."/>
        </authorList>
    </citation>
    <scope>NUCLEOTIDE SEQUENCE [LARGE SCALE GENOMIC DNA]</scope>
    <source>
        <strain evidence="4 5">Tu259-1</strain>
    </source>
</reference>
<dbReference type="PROSITE" id="PS00036">
    <property type="entry name" value="BZIP_BASIC"/>
    <property type="match status" value="1"/>
</dbReference>
<organism evidence="4 5">
    <name type="scientific">Cryptococcus neoformans Tu259-1</name>
    <dbReference type="NCBI Taxonomy" id="1230072"/>
    <lineage>
        <taxon>Eukaryota</taxon>
        <taxon>Fungi</taxon>
        <taxon>Dikarya</taxon>
        <taxon>Basidiomycota</taxon>
        <taxon>Agaricomycotina</taxon>
        <taxon>Tremellomycetes</taxon>
        <taxon>Tremellales</taxon>
        <taxon>Cryptococcaceae</taxon>
        <taxon>Cryptococcus</taxon>
        <taxon>Cryptococcus neoformans species complex</taxon>
    </lineage>
</organism>
<dbReference type="CDD" id="cd14688">
    <property type="entry name" value="bZIP_YAP"/>
    <property type="match status" value="1"/>
</dbReference>
<feature type="compositionally biased region" description="Low complexity" evidence="2">
    <location>
        <begin position="198"/>
        <end position="213"/>
    </location>
</feature>
<feature type="compositionally biased region" description="Low complexity" evidence="2">
    <location>
        <begin position="231"/>
        <end position="243"/>
    </location>
</feature>
<proteinExistence type="predicted"/>
<feature type="compositionally biased region" description="Polar residues" evidence="2">
    <location>
        <begin position="220"/>
        <end position="230"/>
    </location>
</feature>